<dbReference type="Gene3D" id="1.10.10.60">
    <property type="entry name" value="Homeodomain-like"/>
    <property type="match status" value="1"/>
</dbReference>
<dbReference type="PANTHER" id="PTHR30146">
    <property type="entry name" value="LACI-RELATED TRANSCRIPTIONAL REPRESSOR"/>
    <property type="match status" value="1"/>
</dbReference>
<sequence>MIRVLLLIDHSSKFSRRLLRGLVQYSKDHGPWLFYRLPSYYKTLNGEEGILKWAREWKADAIIAQGDHEETGFLKCLGIPVMTQNYKKRSQDFSNLTGDYRGTGRMAAQFFLQRRYCNFAFYGNKGVVWSMERAEGYKKEVEKNKGNYFYFETETLNGEEWSSSHEKLDQWLLSLPKPVALFACDDHFALQVSLACKLNNIAVPNELALLGVDNDDLICNLSDPPISSIALDVEWGGYETGRVLHQLVTKERTLPHNIIINPVRFELRKSTEKYNVANEHIREVLQYIEASFTTPIPIATLTRRVPLSRRNLETKFKNEMGVSLYQFILRRRIEYFADLLFARPGVPLLDLAIQSGFNDARNLSRIFKKAKGYTPTAYQKKFARI</sequence>
<dbReference type="Pfam" id="PF13377">
    <property type="entry name" value="Peripla_BP_3"/>
    <property type="match status" value="1"/>
</dbReference>
<organism evidence="5 6">
    <name type="scientific">Niabella soli DSM 19437</name>
    <dbReference type="NCBI Taxonomy" id="929713"/>
    <lineage>
        <taxon>Bacteria</taxon>
        <taxon>Pseudomonadati</taxon>
        <taxon>Bacteroidota</taxon>
        <taxon>Chitinophagia</taxon>
        <taxon>Chitinophagales</taxon>
        <taxon>Chitinophagaceae</taxon>
        <taxon>Niabella</taxon>
    </lineage>
</organism>
<dbReference type="SMART" id="SM00342">
    <property type="entry name" value="HTH_ARAC"/>
    <property type="match status" value="1"/>
</dbReference>
<dbReference type="EMBL" id="CP007035">
    <property type="protein sequence ID" value="AHF15778.1"/>
    <property type="molecule type" value="Genomic_DNA"/>
</dbReference>
<dbReference type="SUPFAM" id="SSF53822">
    <property type="entry name" value="Periplasmic binding protein-like I"/>
    <property type="match status" value="1"/>
</dbReference>
<dbReference type="KEGG" id="nso:NIASO_12650"/>
<dbReference type="SUPFAM" id="SSF46689">
    <property type="entry name" value="Homeodomain-like"/>
    <property type="match status" value="2"/>
</dbReference>
<keyword evidence="3" id="KW-0804">Transcription</keyword>
<evidence type="ECO:0000313" key="6">
    <source>
        <dbReference type="Proteomes" id="UP000003586"/>
    </source>
</evidence>
<dbReference type="InterPro" id="IPR009057">
    <property type="entry name" value="Homeodomain-like_sf"/>
</dbReference>
<dbReference type="CDD" id="cd01543">
    <property type="entry name" value="PBP1_XylR"/>
    <property type="match status" value="1"/>
</dbReference>
<dbReference type="Pfam" id="PF12833">
    <property type="entry name" value="HTH_18"/>
    <property type="match status" value="1"/>
</dbReference>
<dbReference type="GO" id="GO:0000976">
    <property type="term" value="F:transcription cis-regulatory region binding"/>
    <property type="evidence" value="ECO:0007669"/>
    <property type="project" value="TreeGrafter"/>
</dbReference>
<proteinExistence type="predicted"/>
<dbReference type="RefSeq" id="WP_008586026.1">
    <property type="nucleotide sequence ID" value="NZ_CP007035.1"/>
</dbReference>
<dbReference type="InterPro" id="IPR028082">
    <property type="entry name" value="Peripla_BP_I"/>
</dbReference>
<name>W0F1V4_9BACT</name>
<feature type="domain" description="HTH araC/xylS-type" evidence="4">
    <location>
        <begin position="282"/>
        <end position="381"/>
    </location>
</feature>
<dbReference type="Gene3D" id="3.40.50.2300">
    <property type="match status" value="2"/>
</dbReference>
<protein>
    <submittedName>
        <fullName evidence="5">Transcriptional regulator</fullName>
    </submittedName>
</protein>
<dbReference type="OrthoDB" id="9797097at2"/>
<dbReference type="PROSITE" id="PS01124">
    <property type="entry name" value="HTH_ARAC_FAMILY_2"/>
    <property type="match status" value="1"/>
</dbReference>
<dbReference type="PANTHER" id="PTHR30146:SF24">
    <property type="entry name" value="XYLOSE OPERON REGULATORY PROTEIN"/>
    <property type="match status" value="1"/>
</dbReference>
<dbReference type="HOGENOM" id="CLU_042405_1_0_10"/>
<dbReference type="GO" id="GO:0003700">
    <property type="term" value="F:DNA-binding transcription factor activity"/>
    <property type="evidence" value="ECO:0007669"/>
    <property type="project" value="InterPro"/>
</dbReference>
<keyword evidence="6" id="KW-1185">Reference proteome</keyword>
<evidence type="ECO:0000259" key="4">
    <source>
        <dbReference type="PROSITE" id="PS01124"/>
    </source>
</evidence>
<dbReference type="AlphaFoldDB" id="W0F1V4"/>
<keyword evidence="2" id="KW-0238">DNA-binding</keyword>
<evidence type="ECO:0000256" key="2">
    <source>
        <dbReference type="ARBA" id="ARBA00023125"/>
    </source>
</evidence>
<reference evidence="5 6" key="1">
    <citation type="submission" date="2013-12" db="EMBL/GenBank/DDBJ databases">
        <authorList>
            <consortium name="DOE Joint Genome Institute"/>
            <person name="Eisen J."/>
            <person name="Huntemann M."/>
            <person name="Han J."/>
            <person name="Chen A."/>
            <person name="Kyrpides N."/>
            <person name="Mavromatis K."/>
            <person name="Markowitz V."/>
            <person name="Palaniappan K."/>
            <person name="Ivanova N."/>
            <person name="Schaumberg A."/>
            <person name="Pati A."/>
            <person name="Liolios K."/>
            <person name="Nordberg H.P."/>
            <person name="Cantor M.N."/>
            <person name="Hua S.X."/>
            <person name="Woyke T."/>
        </authorList>
    </citation>
    <scope>NUCLEOTIDE SEQUENCE [LARGE SCALE GENOMIC DNA]</scope>
    <source>
        <strain evidence="6">DSM 19437</strain>
    </source>
</reference>
<dbReference type="STRING" id="929713.NIASO_12650"/>
<gene>
    <name evidence="5" type="ORF">NIASO_12650</name>
</gene>
<keyword evidence="1" id="KW-0805">Transcription regulation</keyword>
<dbReference type="eggNOG" id="COG4977">
    <property type="taxonomic scope" value="Bacteria"/>
</dbReference>
<dbReference type="InterPro" id="IPR046335">
    <property type="entry name" value="LacI/GalR-like_sensor"/>
</dbReference>
<evidence type="ECO:0000256" key="1">
    <source>
        <dbReference type="ARBA" id="ARBA00023015"/>
    </source>
</evidence>
<dbReference type="eggNOG" id="COG1609">
    <property type="taxonomic scope" value="Bacteria"/>
</dbReference>
<accession>W0F1V4</accession>
<evidence type="ECO:0000256" key="3">
    <source>
        <dbReference type="ARBA" id="ARBA00023163"/>
    </source>
</evidence>
<evidence type="ECO:0000313" key="5">
    <source>
        <dbReference type="EMBL" id="AHF15778.1"/>
    </source>
</evidence>
<dbReference type="Proteomes" id="UP000003586">
    <property type="component" value="Chromosome"/>
</dbReference>
<dbReference type="InterPro" id="IPR018060">
    <property type="entry name" value="HTH_AraC"/>
</dbReference>